<proteinExistence type="predicted"/>
<dbReference type="Gene3D" id="3.40.630.30">
    <property type="match status" value="1"/>
</dbReference>
<evidence type="ECO:0000313" key="2">
    <source>
        <dbReference type="EMBL" id="MDV7014594.1"/>
    </source>
</evidence>
<organism evidence="2 3">
    <name type="scientific">Mycobacterium intracellulare</name>
    <dbReference type="NCBI Taxonomy" id="1767"/>
    <lineage>
        <taxon>Bacteria</taxon>
        <taxon>Bacillati</taxon>
        <taxon>Actinomycetota</taxon>
        <taxon>Actinomycetes</taxon>
        <taxon>Mycobacteriales</taxon>
        <taxon>Mycobacteriaceae</taxon>
        <taxon>Mycobacterium</taxon>
        <taxon>Mycobacterium avium complex (MAC)</taxon>
    </lineage>
</organism>
<accession>A0AAE4UEY1</accession>
<reference evidence="2" key="1">
    <citation type="submission" date="2023-10" db="EMBL/GenBank/DDBJ databases">
        <title>Characterization and genome sequence of Mycobacterium intracellulare ABSURDO, a novel pathogenic isolate with three colony morphotypes that vary in growth and acid-fastness.</title>
        <authorList>
            <person name="Jude B.A."/>
            <person name="Robinson R.T."/>
        </authorList>
    </citation>
    <scope>NUCLEOTIDE SEQUENCE</scope>
    <source>
        <strain evidence="2">ABSURDO Component B</strain>
    </source>
</reference>
<dbReference type="EMBL" id="JAWLLD010000025">
    <property type="protein sequence ID" value="MDV7014594.1"/>
    <property type="molecule type" value="Genomic_DNA"/>
</dbReference>
<name>A0AAE4UEY1_MYCIT</name>
<dbReference type="RefSeq" id="WP_317728470.1">
    <property type="nucleotide sequence ID" value="NZ_JAWLLC010000024.1"/>
</dbReference>
<dbReference type="PROSITE" id="PS51186">
    <property type="entry name" value="GNAT"/>
    <property type="match status" value="1"/>
</dbReference>
<dbReference type="SUPFAM" id="SSF55729">
    <property type="entry name" value="Acyl-CoA N-acyltransferases (Nat)"/>
    <property type="match status" value="1"/>
</dbReference>
<dbReference type="Pfam" id="PF00583">
    <property type="entry name" value="Acetyltransf_1"/>
    <property type="match status" value="1"/>
</dbReference>
<dbReference type="InterPro" id="IPR000182">
    <property type="entry name" value="GNAT_dom"/>
</dbReference>
<feature type="domain" description="N-acetyltransferase" evidence="1">
    <location>
        <begin position="1"/>
        <end position="146"/>
    </location>
</feature>
<evidence type="ECO:0000313" key="3">
    <source>
        <dbReference type="Proteomes" id="UP001187143"/>
    </source>
</evidence>
<dbReference type="InterPro" id="IPR016181">
    <property type="entry name" value="Acyl_CoA_acyltransferase"/>
</dbReference>
<dbReference type="InterPro" id="IPR053144">
    <property type="entry name" value="Acetyltransferase_Butenolide"/>
</dbReference>
<dbReference type="Proteomes" id="UP001187143">
    <property type="component" value="Unassembled WGS sequence"/>
</dbReference>
<dbReference type="CDD" id="cd04301">
    <property type="entry name" value="NAT_SF"/>
    <property type="match status" value="1"/>
</dbReference>
<evidence type="ECO:0000259" key="1">
    <source>
        <dbReference type="PROSITE" id="PS51186"/>
    </source>
</evidence>
<comment type="caution">
    <text evidence="2">The sequence shown here is derived from an EMBL/GenBank/DDBJ whole genome shotgun (WGS) entry which is preliminary data.</text>
</comment>
<dbReference type="GO" id="GO:0016747">
    <property type="term" value="F:acyltransferase activity, transferring groups other than amino-acyl groups"/>
    <property type="evidence" value="ECO:0007669"/>
    <property type="project" value="InterPro"/>
</dbReference>
<dbReference type="PANTHER" id="PTHR43233:SF1">
    <property type="entry name" value="FAMILY N-ACETYLTRANSFERASE, PUTATIVE (AFU_ORTHOLOGUE AFUA_6G03350)-RELATED"/>
    <property type="match status" value="1"/>
</dbReference>
<gene>
    <name evidence="2" type="ORF">R4F53_20100</name>
</gene>
<protein>
    <submittedName>
        <fullName evidence="2">GNAT family N-acetyltransferase</fullName>
    </submittedName>
</protein>
<dbReference type="PANTHER" id="PTHR43233">
    <property type="entry name" value="FAMILY N-ACETYLTRANSFERASE, PUTATIVE (AFU_ORTHOLOGUE AFUA_6G03350)-RELATED"/>
    <property type="match status" value="1"/>
</dbReference>
<sequence>MTTMGVEFCTGVDRVDRDWLWRELADHAYWAKYRTRGMFEQQLETAWRVAGAYDAGDGRMVGFARAFSDGVSMAYLADVYVDRQERGRGIGSGILRIMIDHGPGRDFRWLLHTNDAHHLYAKFGFTTPDSTVMQRDFRLEPVRRGR</sequence>
<dbReference type="AlphaFoldDB" id="A0AAE4UEY1"/>